<dbReference type="AlphaFoldDB" id="A0A3S4XVU6"/>
<evidence type="ECO:0000313" key="2">
    <source>
        <dbReference type="EMBL" id="SPW30863.1"/>
    </source>
</evidence>
<reference evidence="1" key="2">
    <citation type="submission" date="2020-03" db="EMBL/GenBank/DDBJ databases">
        <authorList>
            <person name="Johnston C.D."/>
            <person name="Cotton S.L."/>
            <person name="Dewhirst F.E."/>
        </authorList>
    </citation>
    <scope>NUCLEOTIDE SEQUENCE [LARGE SCALE GENOMIC DNA]</scope>
    <source>
        <strain evidence="1">ATCC 14266</strain>
    </source>
</reference>
<dbReference type="Proteomes" id="UP000249886">
    <property type="component" value="Unassembled WGS sequence"/>
</dbReference>
<dbReference type="EMBL" id="CP050134">
    <property type="protein sequence ID" value="QIP44411.1"/>
    <property type="molecule type" value="Genomic_DNA"/>
</dbReference>
<dbReference type="EMBL" id="UARK01000023">
    <property type="protein sequence ID" value="SPW30863.1"/>
    <property type="molecule type" value="Genomic_DNA"/>
</dbReference>
<name>A0A3S4XVU6_9CORY</name>
<reference evidence="2 3" key="1">
    <citation type="submission" date="2018-06" db="EMBL/GenBank/DDBJ databases">
        <authorList>
            <consortium name="Pathogen Informatics"/>
            <person name="Doyle S."/>
        </authorList>
    </citation>
    <scope>NUCLEOTIDE SEQUENCE [LARGE SCALE GENOMIC DNA]</scope>
    <source>
        <strain evidence="2 3">NCTC10254</strain>
    </source>
</reference>
<gene>
    <name evidence="1" type="ORF">HBA49_01840</name>
    <name evidence="2" type="ORF">NCTC10254_01972</name>
</gene>
<accession>A0A3S4XVU6</accession>
<protein>
    <submittedName>
        <fullName evidence="2">Uncharacterized protein</fullName>
    </submittedName>
</protein>
<proteinExistence type="predicted"/>
<sequence>MAAGGIVPEVDVVKLGVKLKRWKDVAEKTLGIISLSHSCSPLCFHIQLGDFKTEIPQIMALCKP</sequence>
<evidence type="ECO:0000313" key="3">
    <source>
        <dbReference type="Proteomes" id="UP000249886"/>
    </source>
</evidence>
<evidence type="ECO:0000313" key="1">
    <source>
        <dbReference type="EMBL" id="QIP44411.1"/>
    </source>
</evidence>
<organism evidence="2 3">
    <name type="scientific">Corynebacterium matruchotii</name>
    <dbReference type="NCBI Taxonomy" id="43768"/>
    <lineage>
        <taxon>Bacteria</taxon>
        <taxon>Bacillati</taxon>
        <taxon>Actinomycetota</taxon>
        <taxon>Actinomycetes</taxon>
        <taxon>Mycobacteriales</taxon>
        <taxon>Corynebacteriaceae</taxon>
        <taxon>Corynebacterium</taxon>
    </lineage>
</organism>